<accession>A0ABD4T416</accession>
<name>A0ABD4T416_9CYAN</name>
<protein>
    <submittedName>
        <fullName evidence="3">N-acetylglucosamine-6-phosphate deacetylase</fullName>
    </submittedName>
</protein>
<keyword evidence="2" id="KW-0378">Hydrolase</keyword>
<reference evidence="3 4" key="1">
    <citation type="journal article" date="2015" name="Genome Announc.">
        <title>Draft Genome Sequence of Filamentous Marine Cyanobacterium Lyngbya confervoides Strain BDU141951.</title>
        <authorList>
            <person name="Chandrababunaidu M.M."/>
            <person name="Sen D."/>
            <person name="Tripathy S."/>
        </authorList>
    </citation>
    <scope>NUCLEOTIDE SEQUENCE [LARGE SCALE GENOMIC DNA]</scope>
    <source>
        <strain evidence="3 4">BDU141951</strain>
    </source>
</reference>
<dbReference type="EMBL" id="JTHE03000058">
    <property type="protein sequence ID" value="MCM1983171.1"/>
    <property type="molecule type" value="Genomic_DNA"/>
</dbReference>
<organism evidence="3 4">
    <name type="scientific">Lyngbya confervoides BDU141951</name>
    <dbReference type="NCBI Taxonomy" id="1574623"/>
    <lineage>
        <taxon>Bacteria</taxon>
        <taxon>Bacillati</taxon>
        <taxon>Cyanobacteriota</taxon>
        <taxon>Cyanophyceae</taxon>
        <taxon>Oscillatoriophycideae</taxon>
        <taxon>Oscillatoriales</taxon>
        <taxon>Microcoleaceae</taxon>
        <taxon>Lyngbya</taxon>
    </lineage>
</organism>
<sequence length="180" mass="19386">GATMVTHACNAMPPLHHREPGLLATALLDQRVWCGVIADGQHVAPRMLQLLLSIQPHQLFLVSDALAPLGLPDGLYPWDTRQIQVHQGTARLPDGTLSGTTRPLLAGVSNLVKWGCCTPEQAIALAVVAPRRAMGLAGLAIGTPLSSLLRWTYQDTTRQLDWQRLSLGSGLSPNTRKGRP</sequence>
<evidence type="ECO:0000313" key="3">
    <source>
        <dbReference type="EMBL" id="MCM1983171.1"/>
    </source>
</evidence>
<dbReference type="SUPFAM" id="SSF51556">
    <property type="entry name" value="Metallo-dependent hydrolases"/>
    <property type="match status" value="1"/>
</dbReference>
<comment type="caution">
    <text evidence="3">The sequence shown here is derived from an EMBL/GenBank/DDBJ whole genome shotgun (WGS) entry which is preliminary data.</text>
</comment>
<comment type="similarity">
    <text evidence="1">Belongs to the metallo-dependent hydrolases superfamily. NagA family.</text>
</comment>
<dbReference type="AlphaFoldDB" id="A0ABD4T416"/>
<dbReference type="InterPro" id="IPR032466">
    <property type="entry name" value="Metal_Hydrolase"/>
</dbReference>
<dbReference type="PANTHER" id="PTHR11113">
    <property type="entry name" value="N-ACETYLGLUCOSAMINE-6-PHOSPHATE DEACETYLASE"/>
    <property type="match status" value="1"/>
</dbReference>
<evidence type="ECO:0000256" key="2">
    <source>
        <dbReference type="ARBA" id="ARBA00022801"/>
    </source>
</evidence>
<gene>
    <name evidence="3" type="ORF">QQ91_0010090</name>
</gene>
<feature type="non-terminal residue" evidence="3">
    <location>
        <position position="1"/>
    </location>
</feature>
<proteinExistence type="inferred from homology"/>
<dbReference type="PANTHER" id="PTHR11113:SF14">
    <property type="entry name" value="N-ACETYLGLUCOSAMINE-6-PHOSPHATE DEACETYLASE"/>
    <property type="match status" value="1"/>
</dbReference>
<dbReference type="Gene3D" id="3.20.20.140">
    <property type="entry name" value="Metal-dependent hydrolases"/>
    <property type="match status" value="1"/>
</dbReference>
<dbReference type="Proteomes" id="UP000031561">
    <property type="component" value="Unassembled WGS sequence"/>
</dbReference>
<evidence type="ECO:0000313" key="4">
    <source>
        <dbReference type="Proteomes" id="UP000031561"/>
    </source>
</evidence>
<evidence type="ECO:0000256" key="1">
    <source>
        <dbReference type="ARBA" id="ARBA00010716"/>
    </source>
</evidence>
<dbReference type="GO" id="GO:0016787">
    <property type="term" value="F:hydrolase activity"/>
    <property type="evidence" value="ECO:0007669"/>
    <property type="project" value="UniProtKB-KW"/>
</dbReference>
<keyword evidence="4" id="KW-1185">Reference proteome</keyword>